<comment type="caution">
    <text evidence="2">The sequence shown here is derived from an EMBL/GenBank/DDBJ whole genome shotgun (WGS) entry which is preliminary data.</text>
</comment>
<proteinExistence type="predicted"/>
<protein>
    <submittedName>
        <fullName evidence="2">Uncharacterized protein</fullName>
    </submittedName>
</protein>
<sequence length="290" mass="31737">MQSKITSEKTQDSAVSKKQTSRGGGAIYGPWMVVKKRSRLNLRISDFSRADSRKRIKLGSQFDALTNMETIDLEAGPNKGRDEQTVKFKETLKAGESVENLRLKNRETSKAMRMDSPNVGGSVGRSIDGSTFVTRVASLFPSKAGFDPSSSALSQPMIVMDMSCIRPGHQDKEPGGPPNLSRNIVNLNLPSVDNFKTLFNSSSLTPMTISCFNPVFVGQEENKENNVIMQSKPDSLVSEPIEFQVLDSLGGLNPNRHSDVSFKEKGPVDGIIQGGCMCQSLALRFGAWEK</sequence>
<evidence type="ECO:0000313" key="3">
    <source>
        <dbReference type="Proteomes" id="UP001358586"/>
    </source>
</evidence>
<keyword evidence="3" id="KW-1185">Reference proteome</keyword>
<name>A0ABR0PNL0_GOSAR</name>
<evidence type="ECO:0000313" key="2">
    <source>
        <dbReference type="EMBL" id="KAK5826009.1"/>
    </source>
</evidence>
<dbReference type="EMBL" id="JARKNE010000006">
    <property type="protein sequence ID" value="KAK5826009.1"/>
    <property type="molecule type" value="Genomic_DNA"/>
</dbReference>
<feature type="region of interest" description="Disordered" evidence="1">
    <location>
        <begin position="1"/>
        <end position="22"/>
    </location>
</feature>
<reference evidence="2 3" key="1">
    <citation type="submission" date="2023-03" db="EMBL/GenBank/DDBJ databases">
        <title>WGS of Gossypium arboreum.</title>
        <authorList>
            <person name="Yu D."/>
        </authorList>
    </citation>
    <scope>NUCLEOTIDE SEQUENCE [LARGE SCALE GENOMIC DNA]</scope>
    <source>
        <tissue evidence="2">Leaf</tissue>
    </source>
</reference>
<organism evidence="2 3">
    <name type="scientific">Gossypium arboreum</name>
    <name type="common">Tree cotton</name>
    <name type="synonym">Gossypium nanking</name>
    <dbReference type="NCBI Taxonomy" id="29729"/>
    <lineage>
        <taxon>Eukaryota</taxon>
        <taxon>Viridiplantae</taxon>
        <taxon>Streptophyta</taxon>
        <taxon>Embryophyta</taxon>
        <taxon>Tracheophyta</taxon>
        <taxon>Spermatophyta</taxon>
        <taxon>Magnoliopsida</taxon>
        <taxon>eudicotyledons</taxon>
        <taxon>Gunneridae</taxon>
        <taxon>Pentapetalae</taxon>
        <taxon>rosids</taxon>
        <taxon>malvids</taxon>
        <taxon>Malvales</taxon>
        <taxon>Malvaceae</taxon>
        <taxon>Malvoideae</taxon>
        <taxon>Gossypium</taxon>
    </lineage>
</organism>
<evidence type="ECO:0000256" key="1">
    <source>
        <dbReference type="SAM" id="MobiDB-lite"/>
    </source>
</evidence>
<gene>
    <name evidence="2" type="ORF">PVK06_020912</name>
</gene>
<feature type="compositionally biased region" description="Basic and acidic residues" evidence="1">
    <location>
        <begin position="1"/>
        <end position="11"/>
    </location>
</feature>
<dbReference type="Proteomes" id="UP001358586">
    <property type="component" value="Chromosome 6"/>
</dbReference>
<accession>A0ABR0PNL0</accession>